<organism evidence="11">
    <name type="scientific">Paenibacillus ihbetae</name>
    <dbReference type="NCBI Taxonomy" id="1870820"/>
    <lineage>
        <taxon>Bacteria</taxon>
        <taxon>Bacillati</taxon>
        <taxon>Bacillota</taxon>
        <taxon>Bacilli</taxon>
        <taxon>Bacillales</taxon>
        <taxon>Paenibacillaceae</taxon>
        <taxon>Paenibacillus</taxon>
    </lineage>
</organism>
<dbReference type="InterPro" id="IPR039421">
    <property type="entry name" value="Type_1_exporter"/>
</dbReference>
<dbReference type="OrthoDB" id="9762778at2"/>
<evidence type="ECO:0000313" key="11">
    <source>
        <dbReference type="EMBL" id="ANY73484.1"/>
    </source>
</evidence>
<dbReference type="PANTHER" id="PTHR43394:SF1">
    <property type="entry name" value="ATP-BINDING CASSETTE SUB-FAMILY B MEMBER 10, MITOCHONDRIAL"/>
    <property type="match status" value="1"/>
</dbReference>
<evidence type="ECO:0000259" key="10">
    <source>
        <dbReference type="PROSITE" id="PS50929"/>
    </source>
</evidence>
<dbReference type="InterPro" id="IPR003593">
    <property type="entry name" value="AAA+_ATPase"/>
</dbReference>
<keyword evidence="5" id="KW-0067">ATP-binding</keyword>
<dbReference type="InterPro" id="IPR027417">
    <property type="entry name" value="P-loop_NTPase"/>
</dbReference>
<comment type="similarity">
    <text evidence="2">Belongs to the ABC transporter superfamily.</text>
</comment>
<reference evidence="11" key="1">
    <citation type="submission" date="2016-08" db="EMBL/GenBank/DDBJ databases">
        <title>Complete Genome Seqeunce of Paenibacillus sp. nov. IHBB 9852 from high altitute lake of Indian trans-Himalayas.</title>
        <authorList>
            <person name="Kiran S."/>
            <person name="Swarnkar M.K."/>
            <person name="Rana A."/>
            <person name="Tewari R."/>
            <person name="Gulati A."/>
        </authorList>
    </citation>
    <scope>NUCLEOTIDE SEQUENCE [LARGE SCALE GENOMIC DNA]</scope>
    <source>
        <strain evidence="11">IHBB 9852</strain>
    </source>
</reference>
<keyword evidence="3 8" id="KW-0812">Transmembrane</keyword>
<feature type="transmembrane region" description="Helical" evidence="8">
    <location>
        <begin position="63"/>
        <end position="83"/>
    </location>
</feature>
<dbReference type="FunFam" id="3.40.50.300:FF:000218">
    <property type="entry name" value="Multidrug ABC transporter ATP-binding protein"/>
    <property type="match status" value="1"/>
</dbReference>
<dbReference type="GO" id="GO:0015421">
    <property type="term" value="F:ABC-type oligopeptide transporter activity"/>
    <property type="evidence" value="ECO:0007669"/>
    <property type="project" value="TreeGrafter"/>
</dbReference>
<dbReference type="SUPFAM" id="SSF52540">
    <property type="entry name" value="P-loop containing nucleoside triphosphate hydrolases"/>
    <property type="match status" value="1"/>
</dbReference>
<protein>
    <recommendedName>
        <fullName evidence="14">ABC transporter ATP-binding protein</fullName>
    </recommendedName>
</protein>
<keyword evidence="13" id="KW-1185">Reference proteome</keyword>
<evidence type="ECO:0000313" key="12">
    <source>
        <dbReference type="EMBL" id="OOC59409.1"/>
    </source>
</evidence>
<evidence type="ECO:0000256" key="4">
    <source>
        <dbReference type="ARBA" id="ARBA00022741"/>
    </source>
</evidence>
<evidence type="ECO:0000256" key="6">
    <source>
        <dbReference type="ARBA" id="ARBA00022989"/>
    </source>
</evidence>
<dbReference type="Pfam" id="PF00005">
    <property type="entry name" value="ABC_tran"/>
    <property type="match status" value="1"/>
</dbReference>
<dbReference type="SMART" id="SM00382">
    <property type="entry name" value="AAA"/>
    <property type="match status" value="1"/>
</dbReference>
<dbReference type="PROSITE" id="PS50929">
    <property type="entry name" value="ABC_TM1F"/>
    <property type="match status" value="1"/>
</dbReference>
<dbReference type="SUPFAM" id="SSF90123">
    <property type="entry name" value="ABC transporter transmembrane region"/>
    <property type="match status" value="1"/>
</dbReference>
<dbReference type="EMBL" id="CP016809">
    <property type="protein sequence ID" value="ANY73484.1"/>
    <property type="molecule type" value="Genomic_DNA"/>
</dbReference>
<feature type="domain" description="ABC transporter" evidence="9">
    <location>
        <begin position="342"/>
        <end position="576"/>
    </location>
</feature>
<dbReference type="Gene3D" id="1.20.1560.10">
    <property type="entry name" value="ABC transporter type 1, transmembrane domain"/>
    <property type="match status" value="1"/>
</dbReference>
<dbReference type="Pfam" id="PF00664">
    <property type="entry name" value="ABC_membrane"/>
    <property type="match status" value="1"/>
</dbReference>
<keyword evidence="7 8" id="KW-0472">Membrane</keyword>
<name>A0A1B2E0E6_9BACL</name>
<proteinExistence type="inferred from homology"/>
<keyword evidence="4" id="KW-0547">Nucleotide-binding</keyword>
<evidence type="ECO:0000256" key="8">
    <source>
        <dbReference type="SAM" id="Phobius"/>
    </source>
</evidence>
<sequence length="579" mass="65294">MKRNEVSDITLYLWTLSFLRFHKWKVAVFIGCSMIATTIELLFPKVVQLFIDEILPEQRASDLVWLLGILVLLTGIMFGLSAARNILGRVITEHGSKSIQLAIFKQLRYLGFSYHEQVPAGKTLALFQVDVANVQRVYSHYIPKMVKEVLLLLIASVFMFATNWKISLLAMSFTLIYYVFGPYFERKAVSAGIEFRNEQTNYTQKLHNGLSGMAELRAYGAEQWHLGNMNSGLFVLNRARYRFALYSGIRTALKFVSINLGLLSLFVFGIWAVKNGAFSVGEFVAMSFYCFRVMNELTSVVKLYTEQKILMNQARNLYEFMKMEPEVADNGTAQVSQLKGNIEVKHVSFGYDKDKPVVHNLSFQVHPGQRVALVGTSGHGKTTILKLIARFYDIEQGSLTIDGYDIKDIPLHVMRDQVGMVFQETYLFGGTIRENIQFGNPDAEEAQIYAAARAAYAHDFIEALPNGYDTIVGERGVKLSGGQKQRIAIARVFLKSPSIVLLDEATSALDNSSEREVQRAFEELLKGRTTVTVAHRLSTVQNYDRILIVEQGRVMDQGSYEELLAHSPGFKKLIAGVKE</sequence>
<evidence type="ECO:0000313" key="13">
    <source>
        <dbReference type="Proteomes" id="UP000189059"/>
    </source>
</evidence>
<dbReference type="PANTHER" id="PTHR43394">
    <property type="entry name" value="ATP-DEPENDENT PERMEASE MDL1, MITOCHONDRIAL"/>
    <property type="match status" value="1"/>
</dbReference>
<dbReference type="InterPro" id="IPR017871">
    <property type="entry name" value="ABC_transporter-like_CS"/>
</dbReference>
<dbReference type="PROSITE" id="PS00211">
    <property type="entry name" value="ABC_TRANSPORTER_1"/>
    <property type="match status" value="1"/>
</dbReference>
<dbReference type="InterPro" id="IPR036640">
    <property type="entry name" value="ABC1_TM_sf"/>
</dbReference>
<dbReference type="InterPro" id="IPR003439">
    <property type="entry name" value="ABC_transporter-like_ATP-bd"/>
</dbReference>
<dbReference type="GO" id="GO:0005524">
    <property type="term" value="F:ATP binding"/>
    <property type="evidence" value="ECO:0007669"/>
    <property type="project" value="UniProtKB-KW"/>
</dbReference>
<evidence type="ECO:0000256" key="2">
    <source>
        <dbReference type="ARBA" id="ARBA00005417"/>
    </source>
</evidence>
<dbReference type="Proteomes" id="UP000189059">
    <property type="component" value="Unassembled WGS sequence"/>
</dbReference>
<feature type="domain" description="ABC transmembrane type-1" evidence="10">
    <location>
        <begin position="27"/>
        <end position="306"/>
    </location>
</feature>
<dbReference type="CDD" id="cd07346">
    <property type="entry name" value="ABC_6TM_exporters"/>
    <property type="match status" value="1"/>
</dbReference>
<evidence type="ECO:0008006" key="14">
    <source>
        <dbReference type="Google" id="ProtNLM"/>
    </source>
</evidence>
<evidence type="ECO:0000256" key="5">
    <source>
        <dbReference type="ARBA" id="ARBA00022840"/>
    </source>
</evidence>
<evidence type="ECO:0000259" key="9">
    <source>
        <dbReference type="PROSITE" id="PS50893"/>
    </source>
</evidence>
<gene>
    <name evidence="12" type="ORF">BBD40_27740</name>
    <name evidence="11" type="ORF">BBD41_13315</name>
</gene>
<dbReference type="EMBL" id="MRVI01000002">
    <property type="protein sequence ID" value="OOC59409.1"/>
    <property type="molecule type" value="Genomic_DNA"/>
</dbReference>
<dbReference type="PROSITE" id="PS50893">
    <property type="entry name" value="ABC_TRANSPORTER_2"/>
    <property type="match status" value="1"/>
</dbReference>
<dbReference type="GO" id="GO:0005886">
    <property type="term" value="C:plasma membrane"/>
    <property type="evidence" value="ECO:0007669"/>
    <property type="project" value="UniProtKB-SubCell"/>
</dbReference>
<evidence type="ECO:0000256" key="7">
    <source>
        <dbReference type="ARBA" id="ARBA00023136"/>
    </source>
</evidence>
<evidence type="ECO:0000256" key="3">
    <source>
        <dbReference type="ARBA" id="ARBA00022692"/>
    </source>
</evidence>
<reference evidence="12 13" key="2">
    <citation type="submission" date="2016-12" db="EMBL/GenBank/DDBJ databases">
        <title>Genome sequencing and description of Paenibacillus sp. nov. from high altitude lake in the Indian Trans- Himalayas.</title>
        <authorList>
            <person name="Kiran S."/>
            <person name="Swarnkar M.K."/>
            <person name="Rana A."/>
            <person name="Tewari R."/>
            <person name="Gulati A."/>
        </authorList>
    </citation>
    <scope>NUCLEOTIDE SEQUENCE [LARGE SCALE GENOMIC DNA]</scope>
    <source>
        <strain evidence="12 13">IHBB 9951</strain>
    </source>
</reference>
<comment type="subcellular location">
    <subcellularLocation>
        <location evidence="1">Cell membrane</location>
        <topology evidence="1">Multi-pass membrane protein</topology>
    </subcellularLocation>
</comment>
<accession>A0A1B2E0E6</accession>
<feature type="transmembrane region" description="Helical" evidence="8">
    <location>
        <begin position="26"/>
        <end position="43"/>
    </location>
</feature>
<feature type="transmembrane region" description="Helical" evidence="8">
    <location>
        <begin position="149"/>
        <end position="180"/>
    </location>
</feature>
<dbReference type="InterPro" id="IPR011527">
    <property type="entry name" value="ABC1_TM_dom"/>
</dbReference>
<keyword evidence="6 8" id="KW-1133">Transmembrane helix</keyword>
<dbReference type="AlphaFoldDB" id="A0A1B2E0E6"/>
<dbReference type="GO" id="GO:0016887">
    <property type="term" value="F:ATP hydrolysis activity"/>
    <property type="evidence" value="ECO:0007669"/>
    <property type="project" value="InterPro"/>
</dbReference>
<dbReference type="Gene3D" id="3.40.50.300">
    <property type="entry name" value="P-loop containing nucleotide triphosphate hydrolases"/>
    <property type="match status" value="1"/>
</dbReference>
<dbReference type="KEGG" id="pib:BBD41_13315"/>
<dbReference type="RefSeq" id="WP_077570542.1">
    <property type="nucleotide sequence ID" value="NZ_CP016809.1"/>
</dbReference>
<evidence type="ECO:0000256" key="1">
    <source>
        <dbReference type="ARBA" id="ARBA00004651"/>
    </source>
</evidence>